<evidence type="ECO:0000256" key="3">
    <source>
        <dbReference type="ARBA" id="ARBA00023015"/>
    </source>
</evidence>
<evidence type="ECO:0000259" key="7">
    <source>
        <dbReference type="PROSITE" id="PS50977"/>
    </source>
</evidence>
<dbReference type="Gene3D" id="1.10.357.10">
    <property type="entry name" value="Tetracycline Repressor, domain 2"/>
    <property type="match status" value="1"/>
</dbReference>
<keyword evidence="3" id="KW-0805">Transcription regulation</keyword>
<evidence type="ECO:0000256" key="6">
    <source>
        <dbReference type="PROSITE-ProRule" id="PRU00335"/>
    </source>
</evidence>
<evidence type="ECO:0000256" key="5">
    <source>
        <dbReference type="ARBA" id="ARBA00023163"/>
    </source>
</evidence>
<dbReference type="Proteomes" id="UP001379533">
    <property type="component" value="Chromosome"/>
</dbReference>
<dbReference type="PRINTS" id="PR00455">
    <property type="entry name" value="HTHTETR"/>
</dbReference>
<dbReference type="Pfam" id="PF02909">
    <property type="entry name" value="TetR_C_1"/>
    <property type="match status" value="1"/>
</dbReference>
<gene>
    <name evidence="8" type="ORF">LZC95_28060</name>
</gene>
<dbReference type="PROSITE" id="PS50977">
    <property type="entry name" value="HTH_TETR_2"/>
    <property type="match status" value="1"/>
</dbReference>
<dbReference type="Pfam" id="PF00440">
    <property type="entry name" value="TetR_N"/>
    <property type="match status" value="1"/>
</dbReference>
<dbReference type="InterPro" id="IPR036271">
    <property type="entry name" value="Tet_transcr_reg_TetR-rel_C_sf"/>
</dbReference>
<accession>A0ABZ2JX20</accession>
<dbReference type="PANTHER" id="PTHR30055:SF151">
    <property type="entry name" value="TRANSCRIPTIONAL REGULATORY PROTEIN"/>
    <property type="match status" value="1"/>
</dbReference>
<dbReference type="PANTHER" id="PTHR30055">
    <property type="entry name" value="HTH-TYPE TRANSCRIPTIONAL REGULATOR RUTR"/>
    <property type="match status" value="1"/>
</dbReference>
<dbReference type="InterPro" id="IPR003012">
    <property type="entry name" value="Tet_transcr_reg_TetR"/>
</dbReference>
<feature type="DNA-binding region" description="H-T-H motif" evidence="6">
    <location>
        <begin position="39"/>
        <end position="58"/>
    </location>
</feature>
<keyword evidence="4 6" id="KW-0238">DNA-binding</keyword>
<dbReference type="InterPro" id="IPR001647">
    <property type="entry name" value="HTH_TetR"/>
</dbReference>
<comment type="function">
    <text evidence="1">TetR is the repressor of the tetracycline resistance element; its N-terminal region forms a helix-turn-helix structure and binds DNA. Binding of tetracycline to TetR reduces the repressor affinity for the tetracycline resistance gene (tetA) promoter operator sites.</text>
</comment>
<evidence type="ECO:0000313" key="8">
    <source>
        <dbReference type="EMBL" id="WXA90304.1"/>
    </source>
</evidence>
<dbReference type="InterPro" id="IPR009057">
    <property type="entry name" value="Homeodomain-like_sf"/>
</dbReference>
<evidence type="ECO:0000313" key="9">
    <source>
        <dbReference type="Proteomes" id="UP001379533"/>
    </source>
</evidence>
<name>A0ABZ2JX20_9BACT</name>
<protein>
    <submittedName>
        <fullName evidence="8">TetR/AcrR family transcriptional regulator C-terminal domain-containing protein</fullName>
    </submittedName>
</protein>
<organism evidence="8 9">
    <name type="scientific">Pendulispora brunnea</name>
    <dbReference type="NCBI Taxonomy" id="2905690"/>
    <lineage>
        <taxon>Bacteria</taxon>
        <taxon>Pseudomonadati</taxon>
        <taxon>Myxococcota</taxon>
        <taxon>Myxococcia</taxon>
        <taxon>Myxococcales</taxon>
        <taxon>Sorangiineae</taxon>
        <taxon>Pendulisporaceae</taxon>
        <taxon>Pendulispora</taxon>
    </lineage>
</organism>
<reference evidence="8 9" key="1">
    <citation type="submission" date="2021-12" db="EMBL/GenBank/DDBJ databases">
        <title>Discovery of the Pendulisporaceae a myxobacterial family with distinct sporulation behavior and unique specialized metabolism.</title>
        <authorList>
            <person name="Garcia R."/>
            <person name="Popoff A."/>
            <person name="Bader C.D."/>
            <person name="Loehr J."/>
            <person name="Walesch S."/>
            <person name="Walt C."/>
            <person name="Boldt J."/>
            <person name="Bunk B."/>
            <person name="Haeckl F.J.F.P.J."/>
            <person name="Gunesch A.P."/>
            <person name="Birkelbach J."/>
            <person name="Nuebel U."/>
            <person name="Pietschmann T."/>
            <person name="Bach T."/>
            <person name="Mueller R."/>
        </authorList>
    </citation>
    <scope>NUCLEOTIDE SEQUENCE [LARGE SCALE GENOMIC DNA]</scope>
    <source>
        <strain evidence="8 9">MSr12523</strain>
    </source>
</reference>
<dbReference type="PRINTS" id="PR00400">
    <property type="entry name" value="TETREPRESSOR"/>
</dbReference>
<keyword evidence="5" id="KW-0804">Transcription</keyword>
<evidence type="ECO:0000256" key="1">
    <source>
        <dbReference type="ARBA" id="ARBA00002856"/>
    </source>
</evidence>
<keyword evidence="2" id="KW-0678">Repressor</keyword>
<dbReference type="InterPro" id="IPR004111">
    <property type="entry name" value="Repressor_TetR_C"/>
</dbReference>
<evidence type="ECO:0000256" key="2">
    <source>
        <dbReference type="ARBA" id="ARBA00022491"/>
    </source>
</evidence>
<dbReference type="InterPro" id="IPR050109">
    <property type="entry name" value="HTH-type_TetR-like_transc_reg"/>
</dbReference>
<dbReference type="SUPFAM" id="SSF48498">
    <property type="entry name" value="Tetracyclin repressor-like, C-terminal domain"/>
    <property type="match status" value="1"/>
</dbReference>
<dbReference type="EMBL" id="CP089982">
    <property type="protein sequence ID" value="WXA90304.1"/>
    <property type="molecule type" value="Genomic_DNA"/>
</dbReference>
<proteinExistence type="predicted"/>
<keyword evidence="9" id="KW-1185">Reference proteome</keyword>
<dbReference type="RefSeq" id="WP_394840917.1">
    <property type="nucleotide sequence ID" value="NZ_CP089982.1"/>
</dbReference>
<feature type="domain" description="HTH tetR-type" evidence="7">
    <location>
        <begin position="16"/>
        <end position="76"/>
    </location>
</feature>
<sequence length="219" mass="23536">MTKPPRRGRPPKGAEPLSREAILKAALAVIDAEGIEAVSMRSVAREMGVDAKSLYHHVDGKDGLLDAVAEHVLAGIRIPKPTGSLADDLRAIARAFRRATLAHRHAAALVLTRQLASLEALRPVEAVMSVLLRAGYSPDESVHLLRALLATVVGTLLREVHAGPAFGVRDLEGIARRRKTLETAGLPALAESAAFLARCDHDEEFDFAVDLMIQAVTTR</sequence>
<evidence type="ECO:0000256" key="4">
    <source>
        <dbReference type="ARBA" id="ARBA00023125"/>
    </source>
</evidence>
<dbReference type="SUPFAM" id="SSF46689">
    <property type="entry name" value="Homeodomain-like"/>
    <property type="match status" value="1"/>
</dbReference>